<name>A0ABN3B8V6_9MICO</name>
<accession>A0ABN3B8V6</accession>
<keyword evidence="2" id="KW-1185">Reference proteome</keyword>
<gene>
    <name evidence="1" type="ORF">GCM10009786_27170</name>
</gene>
<organism evidence="1 2">
    <name type="scientific">Leucobacter alluvii</name>
    <dbReference type="NCBI Taxonomy" id="340321"/>
    <lineage>
        <taxon>Bacteria</taxon>
        <taxon>Bacillati</taxon>
        <taxon>Actinomycetota</taxon>
        <taxon>Actinomycetes</taxon>
        <taxon>Micrococcales</taxon>
        <taxon>Microbacteriaceae</taxon>
        <taxon>Leucobacter</taxon>
    </lineage>
</organism>
<sequence length="97" mass="9998">MTSLSIDRDAVVSLFAKMERRSEDFRAALSAVPAAADAGEASADVGVIVVAIHELAEKAQIALTGLLDFGIAAVDDLLAGDADAAEVFTKMEGLSFS</sequence>
<evidence type="ECO:0008006" key="3">
    <source>
        <dbReference type="Google" id="ProtNLM"/>
    </source>
</evidence>
<comment type="caution">
    <text evidence="1">The sequence shown here is derived from an EMBL/GenBank/DDBJ whole genome shotgun (WGS) entry which is preliminary data.</text>
</comment>
<protein>
    <recommendedName>
        <fullName evidence="3">HPt domain-containing protein</fullName>
    </recommendedName>
</protein>
<dbReference type="EMBL" id="BAAAOP010000012">
    <property type="protein sequence ID" value="GAA2190329.1"/>
    <property type="molecule type" value="Genomic_DNA"/>
</dbReference>
<proteinExistence type="predicted"/>
<evidence type="ECO:0000313" key="1">
    <source>
        <dbReference type="EMBL" id="GAA2190329.1"/>
    </source>
</evidence>
<dbReference type="RefSeq" id="WP_346058617.1">
    <property type="nucleotide sequence ID" value="NZ_BAAAOP010000012.1"/>
</dbReference>
<reference evidence="1 2" key="1">
    <citation type="journal article" date="2019" name="Int. J. Syst. Evol. Microbiol.">
        <title>The Global Catalogue of Microorganisms (GCM) 10K type strain sequencing project: providing services to taxonomists for standard genome sequencing and annotation.</title>
        <authorList>
            <consortium name="The Broad Institute Genomics Platform"/>
            <consortium name="The Broad Institute Genome Sequencing Center for Infectious Disease"/>
            <person name="Wu L."/>
            <person name="Ma J."/>
        </authorList>
    </citation>
    <scope>NUCLEOTIDE SEQUENCE [LARGE SCALE GENOMIC DNA]</scope>
    <source>
        <strain evidence="1 2">JCM 14919</strain>
    </source>
</reference>
<evidence type="ECO:0000313" key="2">
    <source>
        <dbReference type="Proteomes" id="UP001501084"/>
    </source>
</evidence>
<dbReference type="Proteomes" id="UP001501084">
    <property type="component" value="Unassembled WGS sequence"/>
</dbReference>